<feature type="non-terminal residue" evidence="2">
    <location>
        <position position="41"/>
    </location>
</feature>
<organism evidence="2 3">
    <name type="scientific">Sutterella parvirubra YIT 11816</name>
    <dbReference type="NCBI Taxonomy" id="762967"/>
    <lineage>
        <taxon>Bacteria</taxon>
        <taxon>Pseudomonadati</taxon>
        <taxon>Pseudomonadota</taxon>
        <taxon>Betaproteobacteria</taxon>
        <taxon>Burkholderiales</taxon>
        <taxon>Sutterellaceae</taxon>
        <taxon>Sutterella</taxon>
    </lineage>
</organism>
<sequence length="41" mass="4363">MGHGHDSGNVEESGRGRAPAGRSVVRGFSSRRQRRRGAPCA</sequence>
<reference evidence="2 3" key="1">
    <citation type="submission" date="2011-11" db="EMBL/GenBank/DDBJ databases">
        <authorList>
            <person name="Weinstock G."/>
            <person name="Sodergren E."/>
            <person name="Clifton S."/>
            <person name="Fulton L."/>
            <person name="Fulton B."/>
            <person name="Courtney L."/>
            <person name="Fronick C."/>
            <person name="Harrison M."/>
            <person name="Strong C."/>
            <person name="Farmer C."/>
            <person name="Delahaunty K."/>
            <person name="Markovic C."/>
            <person name="Hall O."/>
            <person name="Minx P."/>
            <person name="Tomlinson C."/>
            <person name="Mitreva M."/>
            <person name="Hou S."/>
            <person name="Chen J."/>
            <person name="Wollam A."/>
            <person name="Pepin K.H."/>
            <person name="Johnson M."/>
            <person name="Bhonagiri V."/>
            <person name="Zhang X."/>
            <person name="Suruliraj S."/>
            <person name="Warren W."/>
            <person name="Chinwalla A."/>
            <person name="Mardis E.R."/>
            <person name="Wilson R.K."/>
        </authorList>
    </citation>
    <scope>NUCLEOTIDE SEQUENCE [LARGE SCALE GENOMIC DNA]</scope>
    <source>
        <strain evidence="2 3">YIT 11816</strain>
    </source>
</reference>
<comment type="caution">
    <text evidence="2">The sequence shown here is derived from an EMBL/GenBank/DDBJ whole genome shotgun (WGS) entry which is preliminary data.</text>
</comment>
<dbReference type="EMBL" id="AFBQ01000059">
    <property type="protein sequence ID" value="EHY32099.1"/>
    <property type="molecule type" value="Genomic_DNA"/>
</dbReference>
<name>H3KCR4_9BURK</name>
<gene>
    <name evidence="2" type="ORF">HMPREF9440_00516</name>
</gene>
<dbReference type="Proteomes" id="UP000004956">
    <property type="component" value="Unassembled WGS sequence"/>
</dbReference>
<feature type="region of interest" description="Disordered" evidence="1">
    <location>
        <begin position="1"/>
        <end position="41"/>
    </location>
</feature>
<feature type="compositionally biased region" description="Basic and acidic residues" evidence="1">
    <location>
        <begin position="1"/>
        <end position="15"/>
    </location>
</feature>
<dbReference type="AlphaFoldDB" id="H3KCR4"/>
<evidence type="ECO:0000313" key="2">
    <source>
        <dbReference type="EMBL" id="EHY32099.1"/>
    </source>
</evidence>
<accession>H3KCR4</accession>
<evidence type="ECO:0000256" key="1">
    <source>
        <dbReference type="SAM" id="MobiDB-lite"/>
    </source>
</evidence>
<protein>
    <submittedName>
        <fullName evidence="2">Uncharacterized protein</fullName>
    </submittedName>
</protein>
<dbReference type="HOGENOM" id="CLU_3301844_0_0_4"/>
<proteinExistence type="predicted"/>
<feature type="compositionally biased region" description="Basic residues" evidence="1">
    <location>
        <begin position="29"/>
        <end position="41"/>
    </location>
</feature>
<evidence type="ECO:0000313" key="3">
    <source>
        <dbReference type="Proteomes" id="UP000004956"/>
    </source>
</evidence>
<dbReference type="STRING" id="762967.HMPREF9440_00516"/>
<keyword evidence="3" id="KW-1185">Reference proteome</keyword>